<protein>
    <submittedName>
        <fullName evidence="1">Guanine nucleotide-binding protein subunit gamma 2 isoform X2</fullName>
    </submittedName>
</protein>
<accession>A0A2P2LZB8</accession>
<organism evidence="1">
    <name type="scientific">Rhizophora mucronata</name>
    <name type="common">Asiatic mangrove</name>
    <dbReference type="NCBI Taxonomy" id="61149"/>
    <lineage>
        <taxon>Eukaryota</taxon>
        <taxon>Viridiplantae</taxon>
        <taxon>Streptophyta</taxon>
        <taxon>Embryophyta</taxon>
        <taxon>Tracheophyta</taxon>
        <taxon>Spermatophyta</taxon>
        <taxon>Magnoliopsida</taxon>
        <taxon>eudicotyledons</taxon>
        <taxon>Gunneridae</taxon>
        <taxon>Pentapetalae</taxon>
        <taxon>rosids</taxon>
        <taxon>fabids</taxon>
        <taxon>Malpighiales</taxon>
        <taxon>Rhizophoraceae</taxon>
        <taxon>Rhizophora</taxon>
    </lineage>
</organism>
<evidence type="ECO:0000313" key="1">
    <source>
        <dbReference type="EMBL" id="MBX23289.1"/>
    </source>
</evidence>
<name>A0A2P2LZB8_RHIMU</name>
<sequence length="65" mass="7530">MQSNRSDSSCPITRRVYSFTAASDLRGKHRVQAELKRLEQEAKSLEVSSRLNVFLATSYCCWFNR</sequence>
<reference evidence="1" key="1">
    <citation type="submission" date="2018-02" db="EMBL/GenBank/DDBJ databases">
        <title>Rhizophora mucronata_Transcriptome.</title>
        <authorList>
            <person name="Meera S.P."/>
            <person name="Sreeshan A."/>
            <person name="Augustine A."/>
        </authorList>
    </citation>
    <scope>NUCLEOTIDE SEQUENCE</scope>
    <source>
        <tissue evidence="1">Leaf</tissue>
    </source>
</reference>
<dbReference type="EMBL" id="GGEC01042805">
    <property type="protein sequence ID" value="MBX23289.1"/>
    <property type="molecule type" value="Transcribed_RNA"/>
</dbReference>
<dbReference type="AlphaFoldDB" id="A0A2P2LZB8"/>
<proteinExistence type="predicted"/>